<feature type="domain" description="Glycoside hydrolase family 5" evidence="5">
    <location>
        <begin position="52"/>
        <end position="147"/>
    </location>
</feature>
<dbReference type="InterPro" id="IPR001547">
    <property type="entry name" value="Glyco_hydro_5"/>
</dbReference>
<dbReference type="GO" id="GO:0008422">
    <property type="term" value="F:beta-glucosidase activity"/>
    <property type="evidence" value="ECO:0007669"/>
    <property type="project" value="TreeGrafter"/>
</dbReference>
<sequence>MKRIALLLVLVLTLSTTSAFAVPSALWFDGSPITVADGAFRDRHGREVVLRGFNVSGTAKLAEHRGLPFASTADARSSAAAMRRLTGANAVRFLVTWAWVEPEPRRIDHGYLDRVTEQVTAFTDQGIRVYVDFHQDLYSRYLFNRDSWYTGDGAPEWVVRAGGYPKESCGICVHWGQNMKNNNAVTAAVHDFWHNREVTTAAGPVRIRDEFLWQAGEAMRHLEASLSTEAFRLVLGVNPLNEPYAGRYDAGQDGVTWERDLLVPFYRQFRQRMDEAGWAEKPAFVEPLVFWNQNVEFFAEPGGFPAVPPLGERFVFNSHFYDGKAQSGLLKPGKAGDGEYAVDFGRIRDRANAHGTAAIVSEFGHPVAGFTSDKNPSVLKAMYQALDSRVPGARWWAGAAGSGPVLSGSQWHWDVNYGRHHELMNDNPDKVRTEGDAMNDEHFSAVRVDDAGNPVLTVESRVVDRLFPRAVAGRTAAFTYEDRARDGGAVLSWNRIPDTMPAVRALVGTGRFGVLVWRGNGVAAPTELHLPSSFPPASTAVVSDLGAITGLPPYTGTEPVAFAPEPGVPGVHRLLLSTRDSGVHFALVADGAAAGSVAAARAELTAWVTAAFG</sequence>
<evidence type="ECO:0000256" key="1">
    <source>
        <dbReference type="ARBA" id="ARBA00022801"/>
    </source>
</evidence>
<proteinExistence type="inferred from homology"/>
<keyword evidence="4" id="KW-0732">Signal</keyword>
<dbReference type="GO" id="GO:0000272">
    <property type="term" value="P:polysaccharide catabolic process"/>
    <property type="evidence" value="ECO:0007669"/>
    <property type="project" value="InterPro"/>
</dbReference>
<dbReference type="EMBL" id="VFPP01000001">
    <property type="protein sequence ID" value="TQM85152.1"/>
    <property type="molecule type" value="Genomic_DNA"/>
</dbReference>
<dbReference type="InterPro" id="IPR017853">
    <property type="entry name" value="GH"/>
</dbReference>
<dbReference type="Pfam" id="PF00150">
    <property type="entry name" value="Cellulase"/>
    <property type="match status" value="1"/>
</dbReference>
<dbReference type="PANTHER" id="PTHR31308:SF5">
    <property type="entry name" value="ERGOSTERYL-BETA-GLUCOSIDASE"/>
    <property type="match status" value="1"/>
</dbReference>
<dbReference type="Proteomes" id="UP000316628">
    <property type="component" value="Unassembled WGS sequence"/>
</dbReference>
<keyword evidence="2 3" id="KW-0326">Glycosidase</keyword>
<evidence type="ECO:0000313" key="6">
    <source>
        <dbReference type="EMBL" id="TQM85152.1"/>
    </source>
</evidence>
<name>A0A543JQM4_9PSEU</name>
<dbReference type="RefSeq" id="WP_141983233.1">
    <property type="nucleotide sequence ID" value="NZ_VFPP01000001.1"/>
</dbReference>
<dbReference type="SUPFAM" id="SSF51445">
    <property type="entry name" value="(Trans)glycosidases"/>
    <property type="match status" value="1"/>
</dbReference>
<accession>A0A543JQM4</accession>
<reference evidence="6 7" key="1">
    <citation type="submission" date="2019-06" db="EMBL/GenBank/DDBJ databases">
        <title>Sequencing the genomes of 1000 actinobacteria strains.</title>
        <authorList>
            <person name="Klenk H.-P."/>
        </authorList>
    </citation>
    <scope>NUCLEOTIDE SEQUENCE [LARGE SCALE GENOMIC DNA]</scope>
    <source>
        <strain evidence="6 7">DSM 45456</strain>
    </source>
</reference>
<organism evidence="6 7">
    <name type="scientific">Saccharothrix saharensis</name>
    <dbReference type="NCBI Taxonomy" id="571190"/>
    <lineage>
        <taxon>Bacteria</taxon>
        <taxon>Bacillati</taxon>
        <taxon>Actinomycetota</taxon>
        <taxon>Actinomycetes</taxon>
        <taxon>Pseudonocardiales</taxon>
        <taxon>Pseudonocardiaceae</taxon>
        <taxon>Saccharothrix</taxon>
    </lineage>
</organism>
<protein>
    <submittedName>
        <fullName evidence="6">Cellulase (Glycosyl hydrolase family 5)</fullName>
    </submittedName>
</protein>
<feature type="signal peptide" evidence="4">
    <location>
        <begin position="1"/>
        <end position="21"/>
    </location>
</feature>
<feature type="chain" id="PRO_5022112211" evidence="4">
    <location>
        <begin position="22"/>
        <end position="613"/>
    </location>
</feature>
<evidence type="ECO:0000313" key="7">
    <source>
        <dbReference type="Proteomes" id="UP000316628"/>
    </source>
</evidence>
<dbReference type="Gene3D" id="3.20.20.80">
    <property type="entry name" value="Glycosidases"/>
    <property type="match status" value="1"/>
</dbReference>
<evidence type="ECO:0000256" key="3">
    <source>
        <dbReference type="RuleBase" id="RU361153"/>
    </source>
</evidence>
<evidence type="ECO:0000256" key="4">
    <source>
        <dbReference type="SAM" id="SignalP"/>
    </source>
</evidence>
<dbReference type="PANTHER" id="PTHR31308">
    <property type="match status" value="1"/>
</dbReference>
<keyword evidence="7" id="KW-1185">Reference proteome</keyword>
<dbReference type="AlphaFoldDB" id="A0A543JQM4"/>
<gene>
    <name evidence="6" type="ORF">FHX81_7625</name>
</gene>
<dbReference type="OrthoDB" id="4771662at2"/>
<evidence type="ECO:0000256" key="2">
    <source>
        <dbReference type="ARBA" id="ARBA00023295"/>
    </source>
</evidence>
<evidence type="ECO:0000259" key="5">
    <source>
        <dbReference type="Pfam" id="PF00150"/>
    </source>
</evidence>
<dbReference type="InterPro" id="IPR052066">
    <property type="entry name" value="Glycosphingolipid_Hydrolases"/>
</dbReference>
<keyword evidence="1 3" id="KW-0378">Hydrolase</keyword>
<comment type="similarity">
    <text evidence="3">Belongs to the glycosyl hydrolase 5 (cellulase A) family.</text>
</comment>
<comment type="caution">
    <text evidence="6">The sequence shown here is derived from an EMBL/GenBank/DDBJ whole genome shotgun (WGS) entry which is preliminary data.</text>
</comment>